<evidence type="ECO:0000313" key="5">
    <source>
        <dbReference type="Proteomes" id="UP000037977"/>
    </source>
</evidence>
<dbReference type="InterPro" id="IPR012867">
    <property type="entry name" value="DUF1648"/>
</dbReference>
<organism evidence="4 5">
    <name type="scientific">Lysinibacillus macroides</name>
    <dbReference type="NCBI Taxonomy" id="33935"/>
    <lineage>
        <taxon>Bacteria</taxon>
        <taxon>Bacillati</taxon>
        <taxon>Bacillota</taxon>
        <taxon>Bacilli</taxon>
        <taxon>Bacillales</taxon>
        <taxon>Bacillaceae</taxon>
        <taxon>Lysinibacillus</taxon>
    </lineage>
</organism>
<feature type="transmembrane region" description="Helical" evidence="1">
    <location>
        <begin position="233"/>
        <end position="255"/>
    </location>
</feature>
<keyword evidence="5" id="KW-1185">Reference proteome</keyword>
<feature type="transmembrane region" description="Helical" evidence="1">
    <location>
        <begin position="51"/>
        <end position="73"/>
    </location>
</feature>
<feature type="transmembrane region" description="Helical" evidence="1">
    <location>
        <begin position="138"/>
        <end position="157"/>
    </location>
</feature>
<dbReference type="PANTHER" id="PTHR37810:SF5">
    <property type="entry name" value="IMMUNITY PROTEIN SDPI"/>
    <property type="match status" value="1"/>
</dbReference>
<keyword evidence="1" id="KW-0472">Membrane</keyword>
<dbReference type="RefSeq" id="WP_053993558.1">
    <property type="nucleotide sequence ID" value="NZ_CP065643.1"/>
</dbReference>
<evidence type="ECO:0000259" key="3">
    <source>
        <dbReference type="Pfam" id="PF19124"/>
    </source>
</evidence>
<feature type="transmembrane region" description="Helical" evidence="1">
    <location>
        <begin position="6"/>
        <end position="30"/>
    </location>
</feature>
<dbReference type="Proteomes" id="UP000037977">
    <property type="component" value="Unassembled WGS sequence"/>
</dbReference>
<dbReference type="PANTHER" id="PTHR37810">
    <property type="entry name" value="IMMUNITY PROTEIN SDPI"/>
    <property type="match status" value="1"/>
</dbReference>
<reference evidence="4 5" key="1">
    <citation type="submission" date="2015-07" db="EMBL/GenBank/DDBJ databases">
        <title>Genome sequencing project for genomic taxonomy and phylogenomics of Bacillus-like bacteria.</title>
        <authorList>
            <person name="Liu B."/>
            <person name="Wang J."/>
            <person name="Zhu Y."/>
            <person name="Liu G."/>
            <person name="Chen Q."/>
            <person name="Chen Z."/>
            <person name="Che J."/>
            <person name="Ge C."/>
            <person name="Shi H."/>
            <person name="Pan Z."/>
            <person name="Liu X."/>
        </authorList>
    </citation>
    <scope>NUCLEOTIDE SEQUENCE [LARGE SCALE GENOMIC DNA]</scope>
    <source>
        <strain evidence="4 5">DSM 54</strain>
    </source>
</reference>
<feature type="transmembrane region" description="Helical" evidence="1">
    <location>
        <begin position="267"/>
        <end position="287"/>
    </location>
</feature>
<name>A0A0M9DNN6_9BACI</name>
<keyword evidence="1" id="KW-1133">Transmembrane helix</keyword>
<feature type="transmembrane region" description="Helical" evidence="1">
    <location>
        <begin position="346"/>
        <end position="364"/>
    </location>
</feature>
<feature type="domain" description="DUF1648" evidence="2">
    <location>
        <begin position="147"/>
        <end position="195"/>
    </location>
</feature>
<dbReference type="EMBL" id="LGCI01000003">
    <property type="protein sequence ID" value="KOY83852.1"/>
    <property type="molecule type" value="Genomic_DNA"/>
</dbReference>
<sequence length="365" mass="41906">MVLGVFSTIYIITLILQIIVPFIVRETIVFGVTVPEQNIKHPTLAKMKKRYAQIVGSVGFVLFIFMVVSYKILVPSESMQSIVLAGCLFGMLTVSMLLYWMNHQKVSALKKQEQWGLHIKQVRAVDLTARSRDEMLPWSFFAVPLAISLFLMMYTMLHYDQMPANIAVHWGPSGEADAWQDKTYFTAMSLPILMLLMQCMMWGITDSIKRSAIKLAVNRKEESLEDQLKTRKYISWNLLLVSYALTILLTVLQLSNIYPSVIVGYKLLPLFILFLVVVLGSLIVYAMKKHKHKVHYKENIDSHVMDVDEDRYWKGGLIYMNRHDPSVFVEKRFGVGWTMNLANPRGYIVIGLPFILLLLISIFSL</sequence>
<accession>A0A0M9DNN6</accession>
<keyword evidence="1" id="KW-0812">Transmembrane</keyword>
<dbReference type="InterPro" id="IPR043831">
    <property type="entry name" value="DUF5808"/>
</dbReference>
<feature type="transmembrane region" description="Helical" evidence="1">
    <location>
        <begin position="79"/>
        <end position="101"/>
    </location>
</feature>
<dbReference type="GO" id="GO:0009636">
    <property type="term" value="P:response to toxic substance"/>
    <property type="evidence" value="ECO:0007669"/>
    <property type="project" value="TreeGrafter"/>
</dbReference>
<dbReference type="AlphaFoldDB" id="A0A0M9DNN6"/>
<gene>
    <name evidence="4" type="ORF">ADM90_02880</name>
</gene>
<dbReference type="OrthoDB" id="157646at2"/>
<dbReference type="STRING" id="33935.ADM90_02880"/>
<dbReference type="Pfam" id="PF19124">
    <property type="entry name" value="DUF5808"/>
    <property type="match status" value="1"/>
</dbReference>
<dbReference type="PATRIC" id="fig|33935.3.peg.4769"/>
<evidence type="ECO:0000259" key="2">
    <source>
        <dbReference type="Pfam" id="PF07853"/>
    </source>
</evidence>
<feature type="domain" description="DUF5808" evidence="3">
    <location>
        <begin position="323"/>
        <end position="347"/>
    </location>
</feature>
<feature type="transmembrane region" description="Helical" evidence="1">
    <location>
        <begin position="184"/>
        <end position="204"/>
    </location>
</feature>
<dbReference type="Pfam" id="PF07853">
    <property type="entry name" value="DUF1648"/>
    <property type="match status" value="1"/>
</dbReference>
<evidence type="ECO:0000256" key="1">
    <source>
        <dbReference type="SAM" id="Phobius"/>
    </source>
</evidence>
<protein>
    <recommendedName>
        <fullName evidence="6">DUF1648 domain-containing protein</fullName>
    </recommendedName>
</protein>
<proteinExistence type="predicted"/>
<evidence type="ECO:0008006" key="6">
    <source>
        <dbReference type="Google" id="ProtNLM"/>
    </source>
</evidence>
<comment type="caution">
    <text evidence="4">The sequence shown here is derived from an EMBL/GenBank/DDBJ whole genome shotgun (WGS) entry which is preliminary data.</text>
</comment>
<evidence type="ECO:0000313" key="4">
    <source>
        <dbReference type="EMBL" id="KOY83852.1"/>
    </source>
</evidence>